<feature type="compositionally biased region" description="Basic and acidic residues" evidence="1">
    <location>
        <begin position="10"/>
        <end position="19"/>
    </location>
</feature>
<feature type="region of interest" description="Disordered" evidence="1">
    <location>
        <begin position="1"/>
        <end position="46"/>
    </location>
</feature>
<reference evidence="3" key="1">
    <citation type="journal article" date="2019" name="Int. J. Syst. Evol. Microbiol.">
        <title>The Global Catalogue of Microorganisms (GCM) 10K type strain sequencing project: providing services to taxonomists for standard genome sequencing and annotation.</title>
        <authorList>
            <consortium name="The Broad Institute Genomics Platform"/>
            <consortium name="The Broad Institute Genome Sequencing Center for Infectious Disease"/>
            <person name="Wu L."/>
            <person name="Ma J."/>
        </authorList>
    </citation>
    <scope>NUCLEOTIDE SEQUENCE [LARGE SCALE GENOMIC DNA]</scope>
    <source>
        <strain evidence="3">JCM 16002</strain>
    </source>
</reference>
<sequence length="69" mass="7540">MTTAACSPTDVDHDRDHDAPVPQPADPDAHQHEWLTRSSHRTSEGTVTYESCHCGAHRVLRAGVPVARV</sequence>
<dbReference type="RefSeq" id="WP_179523156.1">
    <property type="nucleotide sequence ID" value="NZ_BAAAQG010000009.1"/>
</dbReference>
<keyword evidence="3" id="KW-1185">Reference proteome</keyword>
<protein>
    <submittedName>
        <fullName evidence="2">Uncharacterized protein</fullName>
    </submittedName>
</protein>
<dbReference type="Proteomes" id="UP001500383">
    <property type="component" value="Unassembled WGS sequence"/>
</dbReference>
<evidence type="ECO:0000313" key="2">
    <source>
        <dbReference type="EMBL" id="GAA1710128.1"/>
    </source>
</evidence>
<comment type="caution">
    <text evidence="2">The sequence shown here is derived from an EMBL/GenBank/DDBJ whole genome shotgun (WGS) entry which is preliminary data.</text>
</comment>
<gene>
    <name evidence="2" type="ORF">GCM10009831_19650</name>
</gene>
<evidence type="ECO:0000256" key="1">
    <source>
        <dbReference type="SAM" id="MobiDB-lite"/>
    </source>
</evidence>
<accession>A0ABP4UTU6</accession>
<dbReference type="EMBL" id="BAAAQG010000009">
    <property type="protein sequence ID" value="GAA1710128.1"/>
    <property type="molecule type" value="Genomic_DNA"/>
</dbReference>
<organism evidence="2 3">
    <name type="scientific">Dietzia cercidiphylli</name>
    <dbReference type="NCBI Taxonomy" id="498199"/>
    <lineage>
        <taxon>Bacteria</taxon>
        <taxon>Bacillati</taxon>
        <taxon>Actinomycetota</taxon>
        <taxon>Actinomycetes</taxon>
        <taxon>Mycobacteriales</taxon>
        <taxon>Dietziaceae</taxon>
        <taxon>Dietzia</taxon>
    </lineage>
</organism>
<name>A0ABP4UTU6_9ACTN</name>
<evidence type="ECO:0000313" key="3">
    <source>
        <dbReference type="Proteomes" id="UP001500383"/>
    </source>
</evidence>
<proteinExistence type="predicted"/>